<dbReference type="Proteomes" id="UP000243217">
    <property type="component" value="Unassembled WGS sequence"/>
</dbReference>
<name>A0A1V9YNY4_9STRA</name>
<accession>A0A1V9YNY4</accession>
<reference evidence="3 4" key="1">
    <citation type="journal article" date="2014" name="Genome Biol. Evol.">
        <title>The secreted proteins of Achlya hypogyna and Thraustotheca clavata identify the ancestral oomycete secretome and reveal gene acquisitions by horizontal gene transfer.</title>
        <authorList>
            <person name="Misner I."/>
            <person name="Blouin N."/>
            <person name="Leonard G."/>
            <person name="Richards T.A."/>
            <person name="Lane C.E."/>
        </authorList>
    </citation>
    <scope>NUCLEOTIDE SEQUENCE [LARGE SCALE GENOMIC DNA]</scope>
    <source>
        <strain evidence="3 4">ATCC 34112</strain>
    </source>
</reference>
<dbReference type="SUPFAM" id="SSF47473">
    <property type="entry name" value="EF-hand"/>
    <property type="match status" value="1"/>
</dbReference>
<evidence type="ECO:0000256" key="1">
    <source>
        <dbReference type="ARBA" id="ARBA00004316"/>
    </source>
</evidence>
<comment type="caution">
    <text evidence="3">The sequence shown here is derived from an EMBL/GenBank/DDBJ whole genome shotgun (WGS) entry which is preliminary data.</text>
</comment>
<dbReference type="InterPro" id="IPR011992">
    <property type="entry name" value="EF-hand-dom_pair"/>
</dbReference>
<gene>
    <name evidence="3" type="ORF">THRCLA_10466</name>
</gene>
<organism evidence="3 4">
    <name type="scientific">Thraustotheca clavata</name>
    <dbReference type="NCBI Taxonomy" id="74557"/>
    <lineage>
        <taxon>Eukaryota</taxon>
        <taxon>Sar</taxon>
        <taxon>Stramenopiles</taxon>
        <taxon>Oomycota</taxon>
        <taxon>Saprolegniomycetes</taxon>
        <taxon>Saprolegniales</taxon>
        <taxon>Achlyaceae</taxon>
        <taxon>Thraustotheca</taxon>
    </lineage>
</organism>
<dbReference type="AlphaFoldDB" id="A0A1V9YNY4"/>
<dbReference type="EMBL" id="JNBS01003417">
    <property type="protein sequence ID" value="OQR87377.1"/>
    <property type="molecule type" value="Genomic_DNA"/>
</dbReference>
<comment type="subcellular location">
    <subcellularLocation>
        <location evidence="1">Cell projection</location>
    </subcellularLocation>
</comment>
<dbReference type="GO" id="GO:0042995">
    <property type="term" value="C:cell projection"/>
    <property type="evidence" value="ECO:0007669"/>
    <property type="project" value="UniProtKB-SubCell"/>
</dbReference>
<protein>
    <submittedName>
        <fullName evidence="3">Uncharacterized protein</fullName>
    </submittedName>
</protein>
<evidence type="ECO:0000313" key="4">
    <source>
        <dbReference type="Proteomes" id="UP000243217"/>
    </source>
</evidence>
<keyword evidence="2" id="KW-0966">Cell projection</keyword>
<keyword evidence="4" id="KW-1185">Reference proteome</keyword>
<dbReference type="PANTHER" id="PTHR46613:SF1">
    <property type="entry name" value="RADIAL SPOKE HEAD 10 HOMOLOG B-RELATED"/>
    <property type="match status" value="1"/>
</dbReference>
<dbReference type="PANTHER" id="PTHR46613">
    <property type="entry name" value="RADIAL SPOKE HEAD 10 HOMOLOG B-RELATED"/>
    <property type="match status" value="1"/>
</dbReference>
<feature type="non-terminal residue" evidence="3">
    <location>
        <position position="1"/>
    </location>
</feature>
<evidence type="ECO:0000313" key="3">
    <source>
        <dbReference type="EMBL" id="OQR87377.1"/>
    </source>
</evidence>
<proteinExistence type="predicted"/>
<sequence>VDTEILHLTNMLGAVDYATYADPTLLLRPRDDRLDGLKAPEDIIVLKWTSRLMHEQIQFNAKIPLTNVKPPAEIEVELSRVQNFTGDMKGLYVLTSVLKVIYRRQHFNCDEAIAFTLGEWTVAVIAERLRSYNCPDYLVGHIEYATEGIVHGDIMYCILSFLFCECPESLRPHHCPWQEAIASLDDAKAAWDTIRHGWVELQTPFDMTTLAGFTPDTTNVQAIVAAKDALQNAVQMVQYACAARATNLQIYTCIWKRIHSKALDVLLVRVHSDLPFQMINRREAREKAAYTTVDTIKLSKILQIDITNESPKIEAILSDHYENLQRIFEYYAASEVGDAGSMSLDEFYHFLKDCKLISKSLSLAYVKKIFSSINQGEDEDDSDPFNPDMEFTANEFIQALICVAERRFNTKSSSLCQRVKRCLTDFVLTNACRASMDLFHSEMNAPACKAVFQNNQSTLEIIYRRYAGKSSLNVDGFMIFLQDYEFIPDSLTNSDVQNIFTKIQQNDDETEGFTTGEGTHDSALELTFTEFTEAVGAVALYDNPNMFVPIPERLEQFLALLNAKSASILNN</sequence>
<dbReference type="Gene3D" id="1.10.238.10">
    <property type="entry name" value="EF-hand"/>
    <property type="match status" value="1"/>
</dbReference>
<evidence type="ECO:0000256" key="2">
    <source>
        <dbReference type="ARBA" id="ARBA00023273"/>
    </source>
</evidence>
<dbReference type="OrthoDB" id="63887at2759"/>